<evidence type="ECO:0000313" key="4">
    <source>
        <dbReference type="Proteomes" id="UP000001175"/>
    </source>
</evidence>
<dbReference type="Proteomes" id="UP000001175">
    <property type="component" value="Chromosome"/>
</dbReference>
<keyword evidence="2" id="KW-0472">Membrane</keyword>
<keyword evidence="2" id="KW-0812">Transmembrane</keyword>
<dbReference type="AlphaFoldDB" id="A0A0H3K7B4"/>
<reference evidence="3 4" key="1">
    <citation type="journal article" date="2007" name="Photosyn. Res.">
        <title>Complete nucleotide sequence of the freshwater unicellular cyanobacterium Synechococcus elongatus PCC 6301 chromosome: gene content and organization.</title>
        <authorList>
            <person name="Sugita C."/>
            <person name="Ogata K."/>
            <person name="Shikata M."/>
            <person name="Jikuya H."/>
            <person name="Takano J."/>
            <person name="Furumichi M."/>
            <person name="Kanehisa M."/>
            <person name="Omata T."/>
            <person name="Sugiura M."/>
            <person name="Sugita M."/>
        </authorList>
    </citation>
    <scope>NUCLEOTIDE SEQUENCE [LARGE SCALE GENOMIC DNA]</scope>
    <source>
        <strain evidence="4">ATCC 27144 / PCC 6301 / SAUG 1402/1</strain>
    </source>
</reference>
<dbReference type="KEGG" id="syc:syc1807_c"/>
<evidence type="ECO:0000256" key="2">
    <source>
        <dbReference type="SAM" id="Phobius"/>
    </source>
</evidence>
<evidence type="ECO:0008006" key="5">
    <source>
        <dbReference type="Google" id="ProtNLM"/>
    </source>
</evidence>
<name>A0A0H3K7B4_SYNP6</name>
<proteinExistence type="predicted"/>
<gene>
    <name evidence="3" type="ordered locus">syc1807_c</name>
</gene>
<dbReference type="PROSITE" id="PS51257">
    <property type="entry name" value="PROKAR_LIPOPROTEIN"/>
    <property type="match status" value="1"/>
</dbReference>
<evidence type="ECO:0000256" key="1">
    <source>
        <dbReference type="SAM" id="MobiDB-lite"/>
    </source>
</evidence>
<sequence>MTVRSRFLQKTWQRYREPIVMITIALGFLGCMGLRIQWDFAEHQARLQALQAQGALPLATPDSQTTPNRTVEAAIRYAIDQNLIPNGDNDCLTGEYRYQLARYGLRVDCRGESEPEWQGYGIIPPPPEAAMRQPLPAAQSGLLSAPAAQ</sequence>
<accession>A0A0H3K7B4</accession>
<protein>
    <recommendedName>
        <fullName evidence="5">Lipoprotein</fullName>
    </recommendedName>
</protein>
<dbReference type="GeneID" id="72431179"/>
<evidence type="ECO:0000313" key="3">
    <source>
        <dbReference type="EMBL" id="BAD79997.1"/>
    </source>
</evidence>
<dbReference type="EMBL" id="AP008231">
    <property type="protein sequence ID" value="BAD79997.1"/>
    <property type="molecule type" value="Genomic_DNA"/>
</dbReference>
<organism evidence="3 4">
    <name type="scientific">Synechococcus sp. (strain ATCC 27144 / PCC 6301 / SAUG 1402/1)</name>
    <name type="common">Anacystis nidulans</name>
    <dbReference type="NCBI Taxonomy" id="269084"/>
    <lineage>
        <taxon>Bacteria</taxon>
        <taxon>Bacillati</taxon>
        <taxon>Cyanobacteriota</taxon>
        <taxon>Cyanophyceae</taxon>
        <taxon>Synechococcales</taxon>
        <taxon>Synechococcaceae</taxon>
        <taxon>Synechococcus</taxon>
    </lineage>
</organism>
<feature type="transmembrane region" description="Helical" evidence="2">
    <location>
        <begin position="20"/>
        <end position="38"/>
    </location>
</feature>
<feature type="region of interest" description="Disordered" evidence="1">
    <location>
        <begin position="124"/>
        <end position="149"/>
    </location>
</feature>
<dbReference type="RefSeq" id="WP_011244117.1">
    <property type="nucleotide sequence ID" value="NC_006576.1"/>
</dbReference>
<keyword evidence="2" id="KW-1133">Transmembrane helix</keyword>